<reference evidence="1" key="1">
    <citation type="submission" date="2023-04" db="EMBL/GenBank/DDBJ databases">
        <authorList>
            <person name="Vijverberg K."/>
            <person name="Xiong W."/>
            <person name="Schranz E."/>
        </authorList>
    </citation>
    <scope>NUCLEOTIDE SEQUENCE</scope>
</reference>
<dbReference type="AlphaFoldDB" id="A0AA35VFT7"/>
<name>A0AA35VFT7_LACSI</name>
<protein>
    <submittedName>
        <fullName evidence="1">Uncharacterized protein</fullName>
    </submittedName>
</protein>
<organism evidence="1 2">
    <name type="scientific">Lactuca saligna</name>
    <name type="common">Willowleaf lettuce</name>
    <dbReference type="NCBI Taxonomy" id="75948"/>
    <lineage>
        <taxon>Eukaryota</taxon>
        <taxon>Viridiplantae</taxon>
        <taxon>Streptophyta</taxon>
        <taxon>Embryophyta</taxon>
        <taxon>Tracheophyta</taxon>
        <taxon>Spermatophyta</taxon>
        <taxon>Magnoliopsida</taxon>
        <taxon>eudicotyledons</taxon>
        <taxon>Gunneridae</taxon>
        <taxon>Pentapetalae</taxon>
        <taxon>asterids</taxon>
        <taxon>campanulids</taxon>
        <taxon>Asterales</taxon>
        <taxon>Asteraceae</taxon>
        <taxon>Cichorioideae</taxon>
        <taxon>Cichorieae</taxon>
        <taxon>Lactucinae</taxon>
        <taxon>Lactuca</taxon>
    </lineage>
</organism>
<proteinExistence type="predicted"/>
<accession>A0AA35VFT7</accession>
<dbReference type="EMBL" id="OX465086">
    <property type="protein sequence ID" value="CAI9265405.1"/>
    <property type="molecule type" value="Genomic_DNA"/>
</dbReference>
<dbReference type="Proteomes" id="UP001177003">
    <property type="component" value="Chromosome 0"/>
</dbReference>
<sequence>MSSIRFKLPDDESYTGNVLESLELWPCFEPSISLLQVTSIAYGVVRMFLKREEADKEHEESGVERRVRVGTYNKTCSVASMLLSSISISDGARSSLPPPNVRPLADLLLFSVDHWRPPLSSLTQDLIRSDVDHRIWCYFTKSFLSISSFRRWIYIRSVLPPLVLSSEQHKSEIAVIIATYRLNMPCVHGLLVFTKRSFENKMHTWCLMKCLNEICCELNALSYELFV</sequence>
<evidence type="ECO:0000313" key="2">
    <source>
        <dbReference type="Proteomes" id="UP001177003"/>
    </source>
</evidence>
<gene>
    <name evidence="1" type="ORF">LSALG_LOCUS6013</name>
</gene>
<keyword evidence="2" id="KW-1185">Reference proteome</keyword>
<evidence type="ECO:0000313" key="1">
    <source>
        <dbReference type="EMBL" id="CAI9265405.1"/>
    </source>
</evidence>